<proteinExistence type="predicted"/>
<evidence type="ECO:0000256" key="1">
    <source>
        <dbReference type="SAM" id="MobiDB-lite"/>
    </source>
</evidence>
<dbReference type="KEGG" id="lpav:PLANPX_2044"/>
<dbReference type="Proteomes" id="UP000326837">
    <property type="component" value="Chromosome"/>
</dbReference>
<sequence length="54" mass="6355">MESYKPRTAKARSAVKFKNYRMEELKDRAENTAPRGLKKSRDRWSRPALPFTSP</sequence>
<protein>
    <submittedName>
        <fullName evidence="2">Uncharacterized protein</fullName>
    </submittedName>
</protein>
<reference evidence="3" key="1">
    <citation type="submission" date="2019-10" db="EMBL/GenBank/DDBJ databases">
        <title>Lacipirellula parvula gen. nov., sp. nov., representing a lineage of planctomycetes widespread in freshwater anoxic habitats, and description of the family Lacipirellulaceae.</title>
        <authorList>
            <person name="Dedysh S.N."/>
            <person name="Kulichevskaya I.S."/>
            <person name="Beletsky A.V."/>
            <person name="Rakitin A.L."/>
            <person name="Mardanov A.V."/>
            <person name="Ivanova A.A."/>
            <person name="Saltykova V.X."/>
            <person name="Rijpstra W.I.C."/>
            <person name="Sinninghe Damste J.S."/>
            <person name="Ravin N.V."/>
        </authorList>
    </citation>
    <scope>NUCLEOTIDE SEQUENCE [LARGE SCALE GENOMIC DNA]</scope>
    <source>
        <strain evidence="3">PX69</strain>
    </source>
</reference>
<gene>
    <name evidence="2" type="ORF">PLANPX_2044</name>
</gene>
<accession>A0A5K7X982</accession>
<evidence type="ECO:0000313" key="2">
    <source>
        <dbReference type="EMBL" id="BBO32432.1"/>
    </source>
</evidence>
<keyword evidence="3" id="KW-1185">Reference proteome</keyword>
<feature type="region of interest" description="Disordered" evidence="1">
    <location>
        <begin position="26"/>
        <end position="54"/>
    </location>
</feature>
<dbReference type="EMBL" id="AP021861">
    <property type="protein sequence ID" value="BBO32432.1"/>
    <property type="molecule type" value="Genomic_DNA"/>
</dbReference>
<organism evidence="2 3">
    <name type="scientific">Lacipirellula parvula</name>
    <dbReference type="NCBI Taxonomy" id="2650471"/>
    <lineage>
        <taxon>Bacteria</taxon>
        <taxon>Pseudomonadati</taxon>
        <taxon>Planctomycetota</taxon>
        <taxon>Planctomycetia</taxon>
        <taxon>Pirellulales</taxon>
        <taxon>Lacipirellulaceae</taxon>
        <taxon>Lacipirellula</taxon>
    </lineage>
</organism>
<evidence type="ECO:0000313" key="3">
    <source>
        <dbReference type="Proteomes" id="UP000326837"/>
    </source>
</evidence>
<name>A0A5K7X982_9BACT</name>
<dbReference type="AlphaFoldDB" id="A0A5K7X982"/>